<dbReference type="Proteomes" id="UP000305654">
    <property type="component" value="Unassembled WGS sequence"/>
</dbReference>
<dbReference type="GO" id="GO:0016740">
    <property type="term" value="F:transferase activity"/>
    <property type="evidence" value="ECO:0007669"/>
    <property type="project" value="UniProtKB-KW"/>
</dbReference>
<dbReference type="EMBL" id="VCDI01000005">
    <property type="protein sequence ID" value="TLU71649.1"/>
    <property type="molecule type" value="Genomic_DNA"/>
</dbReference>
<organism evidence="2 3">
    <name type="scientific">Lichenicoccus roseus</name>
    <dbReference type="NCBI Taxonomy" id="2683649"/>
    <lineage>
        <taxon>Bacteria</taxon>
        <taxon>Pseudomonadati</taxon>
        <taxon>Pseudomonadota</taxon>
        <taxon>Alphaproteobacteria</taxon>
        <taxon>Acetobacterales</taxon>
        <taxon>Acetobacteraceae</taxon>
        <taxon>Lichenicoccus</taxon>
    </lineage>
</organism>
<dbReference type="OrthoDB" id="8334427at2"/>
<dbReference type="InterPro" id="IPR038740">
    <property type="entry name" value="BioF2-like_GNAT_dom"/>
</dbReference>
<protein>
    <submittedName>
        <fullName evidence="2">GNAT family N-acetyltransferase</fullName>
    </submittedName>
</protein>
<reference evidence="2 3" key="1">
    <citation type="submission" date="2019-05" db="EMBL/GenBank/DDBJ databases">
        <authorList>
            <person name="Pankratov T."/>
            <person name="Grouzdev D."/>
        </authorList>
    </citation>
    <scope>NUCLEOTIDE SEQUENCE [LARGE SCALE GENOMIC DNA]</scope>
    <source>
        <strain evidence="2 3">KEBCLARHB70R</strain>
    </source>
</reference>
<dbReference type="InterPro" id="IPR016181">
    <property type="entry name" value="Acyl_CoA_acyltransferase"/>
</dbReference>
<keyword evidence="2" id="KW-0808">Transferase</keyword>
<name>A0A5R9J3U9_9PROT</name>
<sequence length="425" mass="48338">MFQTAGMDPIHHPGGGLMGIRMQRSALLEQVVAATWLPSLPIRHATRFTVTSLATHQSRMEVRSCWNQLFCRNDRPGAIYQSDSYDEFRRESGDVEGDLLAITETARNTIVGIVPLKATEIGLQFMLRSKLMYRLRPHGLMLLGSEPMLVEEPEAFDSLFLHLARHHPEASAISLMAVREGSFTWRYLATSAVIREHFYVYKPEGLRNCHAVEVPTSLDAYHRGLGKKRRYNLQRQERLLSEHLGDELTLVAIDRASRLHELYRAIEQLGATDDAILSPEHYALACKHGLLLCYVLRAGSRVVGLALGSQCRRTFLVHRLFHDSSLQRFSPGTALWQHMLRDLIGNGRFDRVEMGFGDPAYRHHTTNIIEQRARILLLRRTVVNRLRIEAHRGFYAALASISQRMREIRLLRQGALPVAAKPDPS</sequence>
<keyword evidence="3" id="KW-1185">Reference proteome</keyword>
<gene>
    <name evidence="2" type="ORF">FE263_14335</name>
</gene>
<dbReference type="AlphaFoldDB" id="A0A5R9J3U9"/>
<evidence type="ECO:0000313" key="2">
    <source>
        <dbReference type="EMBL" id="TLU71649.1"/>
    </source>
</evidence>
<proteinExistence type="predicted"/>
<dbReference type="SUPFAM" id="SSF55729">
    <property type="entry name" value="Acyl-CoA N-acyltransferases (Nat)"/>
    <property type="match status" value="1"/>
</dbReference>
<dbReference type="Pfam" id="PF13480">
    <property type="entry name" value="Acetyltransf_6"/>
    <property type="match status" value="1"/>
</dbReference>
<feature type="domain" description="BioF2-like acetyltransferase" evidence="1">
    <location>
        <begin position="227"/>
        <end position="361"/>
    </location>
</feature>
<evidence type="ECO:0000259" key="1">
    <source>
        <dbReference type="Pfam" id="PF13480"/>
    </source>
</evidence>
<comment type="caution">
    <text evidence="2">The sequence shown here is derived from an EMBL/GenBank/DDBJ whole genome shotgun (WGS) entry which is preliminary data.</text>
</comment>
<accession>A0A5R9J3U9</accession>
<evidence type="ECO:0000313" key="3">
    <source>
        <dbReference type="Proteomes" id="UP000305654"/>
    </source>
</evidence>